<organism evidence="4 5">
    <name type="scientific">Phytophthora megakarya</name>
    <dbReference type="NCBI Taxonomy" id="4795"/>
    <lineage>
        <taxon>Eukaryota</taxon>
        <taxon>Sar</taxon>
        <taxon>Stramenopiles</taxon>
        <taxon>Oomycota</taxon>
        <taxon>Peronosporomycetes</taxon>
        <taxon>Peronosporales</taxon>
        <taxon>Peronosporaceae</taxon>
        <taxon>Phytophthora</taxon>
    </lineage>
</organism>
<keyword evidence="1" id="KW-0479">Metal-binding</keyword>
<comment type="caution">
    <text evidence="4">The sequence shown here is derived from an EMBL/GenBank/DDBJ whole genome shotgun (WGS) entry which is preliminary data.</text>
</comment>
<keyword evidence="5" id="KW-1185">Reference proteome</keyword>
<protein>
    <recommendedName>
        <fullName evidence="3">CCHC-type domain-containing protein</fullName>
    </recommendedName>
</protein>
<feature type="region of interest" description="Disordered" evidence="2">
    <location>
        <begin position="272"/>
        <end position="304"/>
    </location>
</feature>
<feature type="compositionally biased region" description="Basic and acidic residues" evidence="2">
    <location>
        <begin position="272"/>
        <end position="292"/>
    </location>
</feature>
<name>A0A225WET8_9STRA</name>
<dbReference type="AlphaFoldDB" id="A0A225WET8"/>
<dbReference type="GO" id="GO:0008270">
    <property type="term" value="F:zinc ion binding"/>
    <property type="evidence" value="ECO:0007669"/>
    <property type="project" value="UniProtKB-KW"/>
</dbReference>
<dbReference type="EMBL" id="NBNE01000971">
    <property type="protein sequence ID" value="OWZ16236.1"/>
    <property type="molecule type" value="Genomic_DNA"/>
</dbReference>
<gene>
    <name evidence="4" type="ORF">PHMEG_0009994</name>
</gene>
<dbReference type="SUPFAM" id="SSF57756">
    <property type="entry name" value="Retrovirus zinc finger-like domains"/>
    <property type="match status" value="1"/>
</dbReference>
<dbReference type="SMART" id="SM00343">
    <property type="entry name" value="ZnF_C2HC"/>
    <property type="match status" value="1"/>
</dbReference>
<dbReference type="PANTHER" id="PTHR31973:SF187">
    <property type="entry name" value="MUTATOR TRANSPOSASE MUDRA PROTEIN"/>
    <property type="match status" value="1"/>
</dbReference>
<evidence type="ECO:0000256" key="1">
    <source>
        <dbReference type="PROSITE-ProRule" id="PRU00047"/>
    </source>
</evidence>
<reference evidence="5" key="1">
    <citation type="submission" date="2017-03" db="EMBL/GenBank/DDBJ databases">
        <title>Phytopthora megakarya and P. palmivora, two closely related causual agents of cacao black pod achieved similar genome size and gene model numbers by different mechanisms.</title>
        <authorList>
            <person name="Ali S."/>
            <person name="Shao J."/>
            <person name="Larry D.J."/>
            <person name="Kronmiller B."/>
            <person name="Shen D."/>
            <person name="Strem M.D."/>
            <person name="Melnick R.L."/>
            <person name="Guiltinan M.J."/>
            <person name="Tyler B.M."/>
            <person name="Meinhardt L.W."/>
            <person name="Bailey B.A."/>
        </authorList>
    </citation>
    <scope>NUCLEOTIDE SEQUENCE [LARGE SCALE GENOMIC DNA]</scope>
    <source>
        <strain evidence="5">zdho120</strain>
    </source>
</reference>
<dbReference type="InterPro" id="IPR036875">
    <property type="entry name" value="Znf_CCHC_sf"/>
</dbReference>
<accession>A0A225WET8</accession>
<keyword evidence="1" id="KW-0863">Zinc-finger</keyword>
<evidence type="ECO:0000313" key="5">
    <source>
        <dbReference type="Proteomes" id="UP000198211"/>
    </source>
</evidence>
<dbReference type="Proteomes" id="UP000198211">
    <property type="component" value="Unassembled WGS sequence"/>
</dbReference>
<dbReference type="PROSITE" id="PS50158">
    <property type="entry name" value="ZF_CCHC"/>
    <property type="match status" value="1"/>
</dbReference>
<evidence type="ECO:0000313" key="4">
    <source>
        <dbReference type="EMBL" id="OWZ16236.1"/>
    </source>
</evidence>
<proteinExistence type="predicted"/>
<evidence type="ECO:0000256" key="2">
    <source>
        <dbReference type="SAM" id="MobiDB-lite"/>
    </source>
</evidence>
<feature type="domain" description="CCHC-type" evidence="3">
    <location>
        <begin position="308"/>
        <end position="324"/>
    </location>
</feature>
<dbReference type="GO" id="GO:0003676">
    <property type="term" value="F:nucleic acid binding"/>
    <property type="evidence" value="ECO:0007669"/>
    <property type="project" value="InterPro"/>
</dbReference>
<dbReference type="InterPro" id="IPR001878">
    <property type="entry name" value="Znf_CCHC"/>
</dbReference>
<dbReference type="PANTHER" id="PTHR31973">
    <property type="entry name" value="POLYPROTEIN, PUTATIVE-RELATED"/>
    <property type="match status" value="1"/>
</dbReference>
<keyword evidence="1" id="KW-0862">Zinc</keyword>
<sequence length="325" mass="36838">MYRSIQLVLVERDGDNKNIVLAVAMCASESGENCEWVFRCCIRAGVKLHETPLFSDRGSGILAALKTLSVGTLCYCTRHILNNIRGEFKGQWPLDIKNVLYRVQGAQSGEEYDSISKTIELEHWVLYTALRSRRLYGWRSTNFAESRNAAAIDSSRMLPFQCLESIMKKFMTSACCNRETIVPAWVGAGHKITSYANKNLPRRTVVHMLVYDQYGIPCKHYIAALNYRNRGIEKYACVDACYTIEAYTNLYGSGQQRIQLVLPEELIVNGDHRSPKLAEKKKDKKGDRRFPSKGDTTLQVGKSKRTMKCSNCGQPGHNKRRCTSK</sequence>
<dbReference type="OrthoDB" id="165010at2759"/>
<evidence type="ECO:0000259" key="3">
    <source>
        <dbReference type="PROSITE" id="PS50158"/>
    </source>
</evidence>